<organism evidence="2 3">
    <name type="scientific">Fructilactobacillus florum 8D</name>
    <dbReference type="NCBI Taxonomy" id="1221538"/>
    <lineage>
        <taxon>Bacteria</taxon>
        <taxon>Bacillati</taxon>
        <taxon>Bacillota</taxon>
        <taxon>Bacilli</taxon>
        <taxon>Lactobacillales</taxon>
        <taxon>Lactobacillaceae</taxon>
        <taxon>Fructilactobacillus</taxon>
    </lineage>
</organism>
<dbReference type="AlphaFoldDB" id="W9EGF8"/>
<dbReference type="PATRIC" id="fig|1221538.3.peg.837"/>
<feature type="compositionally biased region" description="Polar residues" evidence="1">
    <location>
        <begin position="39"/>
        <end position="53"/>
    </location>
</feature>
<dbReference type="Proteomes" id="UP000019474">
    <property type="component" value="Unassembled WGS sequence"/>
</dbReference>
<keyword evidence="3" id="KW-1185">Reference proteome</keyword>
<sequence length="53" mass="6337">MKYTKKTKFMKHDRKESTWEKFKDQQNRLSAKRRGASVGKNSNGRNQYVTKKS</sequence>
<feature type="compositionally biased region" description="Basic and acidic residues" evidence="1">
    <location>
        <begin position="13"/>
        <end position="26"/>
    </location>
</feature>
<accession>W9EGF8</accession>
<dbReference type="EMBL" id="ALXG01000033">
    <property type="protein sequence ID" value="ETO40341.1"/>
    <property type="molecule type" value="Genomic_DNA"/>
</dbReference>
<gene>
    <name evidence="2" type="ORF">B808_827</name>
</gene>
<evidence type="ECO:0000313" key="2">
    <source>
        <dbReference type="EMBL" id="ETO40341.1"/>
    </source>
</evidence>
<proteinExistence type="predicted"/>
<comment type="caution">
    <text evidence="2">The sequence shown here is derived from an EMBL/GenBank/DDBJ whole genome shotgun (WGS) entry which is preliminary data.</text>
</comment>
<dbReference type="RefSeq" id="WP_191975715.1">
    <property type="nucleotide sequence ID" value="NZ_ALXG01000033.1"/>
</dbReference>
<feature type="compositionally biased region" description="Basic residues" evidence="1">
    <location>
        <begin position="1"/>
        <end position="12"/>
    </location>
</feature>
<name>W9EGF8_9LACO</name>
<evidence type="ECO:0000256" key="1">
    <source>
        <dbReference type="SAM" id="MobiDB-lite"/>
    </source>
</evidence>
<feature type="region of interest" description="Disordered" evidence="1">
    <location>
        <begin position="1"/>
        <end position="53"/>
    </location>
</feature>
<protein>
    <submittedName>
        <fullName evidence="2">Uncharacterized protein</fullName>
    </submittedName>
</protein>
<evidence type="ECO:0000313" key="3">
    <source>
        <dbReference type="Proteomes" id="UP000019474"/>
    </source>
</evidence>
<reference evidence="2 3" key="1">
    <citation type="submission" date="2012-08" db="EMBL/GenBank/DDBJ databases">
        <title>Genome sequencing of Lactobacillus florum 8D.</title>
        <authorList>
            <person name="Kim E.B."/>
            <person name="Marco M.L."/>
        </authorList>
    </citation>
    <scope>NUCLEOTIDE SEQUENCE [LARGE SCALE GENOMIC DNA]</scope>
    <source>
        <strain evidence="2 3">8D</strain>
    </source>
</reference>